<comment type="caution">
    <text evidence="1">The sequence shown here is derived from an EMBL/GenBank/DDBJ whole genome shotgun (WGS) entry which is preliminary data.</text>
</comment>
<keyword evidence="2" id="KW-1185">Reference proteome</keyword>
<gene>
    <name evidence="1" type="ORF">QQ008_10230</name>
</gene>
<name>A0ABT8KNF1_9BACT</name>
<protein>
    <submittedName>
        <fullName evidence="1">Uncharacterized protein</fullName>
    </submittedName>
</protein>
<accession>A0ABT8KNF1</accession>
<dbReference type="RefSeq" id="WP_346751772.1">
    <property type="nucleotide sequence ID" value="NZ_JAUJEA010000003.1"/>
</dbReference>
<dbReference type="EMBL" id="JAUJEA010000003">
    <property type="protein sequence ID" value="MDN5201743.1"/>
    <property type="molecule type" value="Genomic_DNA"/>
</dbReference>
<evidence type="ECO:0000313" key="2">
    <source>
        <dbReference type="Proteomes" id="UP001172082"/>
    </source>
</evidence>
<dbReference type="Proteomes" id="UP001172082">
    <property type="component" value="Unassembled WGS sequence"/>
</dbReference>
<sequence>MQRGHIRDPKTNSNEKDFGILVVEQLSDGGKCKEIPYVKDKNSRAFTAGTPVVFEVEKIKTDFCKDYNDSEHTCIEIANSVRINEEEIDKHKIVKNLNVYSKVLLNLSDDKLNALSSTPSEIIFEHLNEAVDKIVAQKKKAY</sequence>
<evidence type="ECO:0000313" key="1">
    <source>
        <dbReference type="EMBL" id="MDN5201743.1"/>
    </source>
</evidence>
<reference evidence="1" key="1">
    <citation type="submission" date="2023-06" db="EMBL/GenBank/DDBJ databases">
        <title>Genomic of Parafulvivirga corallium.</title>
        <authorList>
            <person name="Wang G."/>
        </authorList>
    </citation>
    <scope>NUCLEOTIDE SEQUENCE</scope>
    <source>
        <strain evidence="1">BMA10</strain>
    </source>
</reference>
<proteinExistence type="predicted"/>
<organism evidence="1 2">
    <name type="scientific">Splendidivirga corallicola</name>
    <dbReference type="NCBI Taxonomy" id="3051826"/>
    <lineage>
        <taxon>Bacteria</taxon>
        <taxon>Pseudomonadati</taxon>
        <taxon>Bacteroidota</taxon>
        <taxon>Cytophagia</taxon>
        <taxon>Cytophagales</taxon>
        <taxon>Splendidivirgaceae</taxon>
        <taxon>Splendidivirga</taxon>
    </lineage>
</organism>